<protein>
    <submittedName>
        <fullName evidence="2">Uncharacterized protein</fullName>
    </submittedName>
</protein>
<dbReference type="Proteomes" id="UP000681722">
    <property type="component" value="Unassembled WGS sequence"/>
</dbReference>
<gene>
    <name evidence="2" type="ORF">GPM918_LOCUS42297</name>
    <name evidence="1" type="ORF">OVA965_LOCUS39794</name>
    <name evidence="4" type="ORF">SRO942_LOCUS43504</name>
    <name evidence="3" type="ORF">TMI583_LOCUS41154</name>
</gene>
<dbReference type="EMBL" id="CAJOBC010101678">
    <property type="protein sequence ID" value="CAF4475084.1"/>
    <property type="molecule type" value="Genomic_DNA"/>
</dbReference>
<dbReference type="Proteomes" id="UP000682733">
    <property type="component" value="Unassembled WGS sequence"/>
</dbReference>
<name>A0A816AQI6_9BILA</name>
<proteinExistence type="predicted"/>
<sequence>MRKVINVLKQPINHNELSFTLNIKLSKNPEKIGNLINEKAPPGAKIMDITVNRISIEINEENIDMTKVKNIDLFIEEYKNELTNDEIEYNWIIFNEDELNSLVVHVWNKPIITFLSPLSNNHSSERDIIVAAVRKRSNNLTSVNYPPYNLYNSLQKKTYTFENEYATVKQFTDAIIDFEKLTRPNTNWFGGVDIHHIFYEGIRGDGKNGYEIMWGS</sequence>
<dbReference type="EMBL" id="CAJNOK010041896">
    <property type="protein sequence ID" value="CAF1560840.1"/>
    <property type="molecule type" value="Genomic_DNA"/>
</dbReference>
<dbReference type="Proteomes" id="UP000677228">
    <property type="component" value="Unassembled WGS sequence"/>
</dbReference>
<comment type="caution">
    <text evidence="2">The sequence shown here is derived from an EMBL/GenBank/DDBJ whole genome shotgun (WGS) entry which is preliminary data.</text>
</comment>
<evidence type="ECO:0000313" key="1">
    <source>
        <dbReference type="EMBL" id="CAF1560840.1"/>
    </source>
</evidence>
<evidence type="ECO:0000313" key="2">
    <source>
        <dbReference type="EMBL" id="CAF1598886.1"/>
    </source>
</evidence>
<accession>A0A816AQI6</accession>
<dbReference type="OrthoDB" id="10267896at2759"/>
<dbReference type="Proteomes" id="UP000663829">
    <property type="component" value="Unassembled WGS sequence"/>
</dbReference>
<dbReference type="EMBL" id="CAJOBA010064511">
    <property type="protein sequence ID" value="CAF4352603.1"/>
    <property type="molecule type" value="Genomic_DNA"/>
</dbReference>
<evidence type="ECO:0000313" key="4">
    <source>
        <dbReference type="EMBL" id="CAF4475084.1"/>
    </source>
</evidence>
<dbReference type="AlphaFoldDB" id="A0A816AQI6"/>
<evidence type="ECO:0000313" key="3">
    <source>
        <dbReference type="EMBL" id="CAF4352603.1"/>
    </source>
</evidence>
<evidence type="ECO:0000313" key="5">
    <source>
        <dbReference type="Proteomes" id="UP000663829"/>
    </source>
</evidence>
<keyword evidence="5" id="KW-1185">Reference proteome</keyword>
<dbReference type="EMBL" id="CAJNOQ010035317">
    <property type="protein sequence ID" value="CAF1598886.1"/>
    <property type="molecule type" value="Genomic_DNA"/>
</dbReference>
<organism evidence="2 5">
    <name type="scientific">Didymodactylos carnosus</name>
    <dbReference type="NCBI Taxonomy" id="1234261"/>
    <lineage>
        <taxon>Eukaryota</taxon>
        <taxon>Metazoa</taxon>
        <taxon>Spiralia</taxon>
        <taxon>Gnathifera</taxon>
        <taxon>Rotifera</taxon>
        <taxon>Eurotatoria</taxon>
        <taxon>Bdelloidea</taxon>
        <taxon>Philodinida</taxon>
        <taxon>Philodinidae</taxon>
        <taxon>Didymodactylos</taxon>
    </lineage>
</organism>
<reference evidence="2" key="1">
    <citation type="submission" date="2021-02" db="EMBL/GenBank/DDBJ databases">
        <authorList>
            <person name="Nowell W R."/>
        </authorList>
    </citation>
    <scope>NUCLEOTIDE SEQUENCE</scope>
</reference>